<evidence type="ECO:0000313" key="3">
    <source>
        <dbReference type="EMBL" id="CAG9535418.1"/>
    </source>
</evidence>
<dbReference type="OrthoDB" id="5864167at2759"/>
<name>A0A8J2M598_9BILA</name>
<evidence type="ECO:0000256" key="1">
    <source>
        <dbReference type="SAM" id="MobiDB-lite"/>
    </source>
</evidence>
<keyword evidence="2" id="KW-0472">Membrane</keyword>
<keyword evidence="4" id="KW-1185">Reference proteome</keyword>
<keyword evidence="2" id="KW-0812">Transmembrane</keyword>
<gene>
    <name evidence="3" type="ORF">CJOHNSTONI_LOCUS5448</name>
</gene>
<organism evidence="3 4">
    <name type="scientific">Cercopithifilaria johnstoni</name>
    <dbReference type="NCBI Taxonomy" id="2874296"/>
    <lineage>
        <taxon>Eukaryota</taxon>
        <taxon>Metazoa</taxon>
        <taxon>Ecdysozoa</taxon>
        <taxon>Nematoda</taxon>
        <taxon>Chromadorea</taxon>
        <taxon>Rhabditida</taxon>
        <taxon>Spirurina</taxon>
        <taxon>Spiruromorpha</taxon>
        <taxon>Filarioidea</taxon>
        <taxon>Onchocercidae</taxon>
        <taxon>Cercopithifilaria</taxon>
    </lineage>
</organism>
<reference evidence="3" key="1">
    <citation type="submission" date="2021-09" db="EMBL/GenBank/DDBJ databases">
        <authorList>
            <consortium name="Pathogen Informatics"/>
        </authorList>
    </citation>
    <scope>NUCLEOTIDE SEQUENCE</scope>
</reference>
<protein>
    <submittedName>
        <fullName evidence="3">Uncharacterized protein</fullName>
    </submittedName>
</protein>
<evidence type="ECO:0000313" key="4">
    <source>
        <dbReference type="Proteomes" id="UP000746747"/>
    </source>
</evidence>
<proteinExistence type="predicted"/>
<accession>A0A8J2M598</accession>
<dbReference type="AlphaFoldDB" id="A0A8J2M598"/>
<feature type="transmembrane region" description="Helical" evidence="2">
    <location>
        <begin position="20"/>
        <end position="53"/>
    </location>
</feature>
<dbReference type="EMBL" id="CAKAEH010001375">
    <property type="protein sequence ID" value="CAG9535418.1"/>
    <property type="molecule type" value="Genomic_DNA"/>
</dbReference>
<evidence type="ECO:0000256" key="2">
    <source>
        <dbReference type="SAM" id="Phobius"/>
    </source>
</evidence>
<comment type="caution">
    <text evidence="3">The sequence shown here is derived from an EMBL/GenBank/DDBJ whole genome shotgun (WGS) entry which is preliminary data.</text>
</comment>
<sequence>MSSILEPRGVVYAYKGVGNYITPFVIFFVIGMIVSFGLTMLHVPITNMIIGYVQRREKKKEEKKAAKKKQKEMEEKKKIKKKRIRD</sequence>
<keyword evidence="2" id="KW-1133">Transmembrane helix</keyword>
<dbReference type="Proteomes" id="UP000746747">
    <property type="component" value="Unassembled WGS sequence"/>
</dbReference>
<feature type="region of interest" description="Disordered" evidence="1">
    <location>
        <begin position="58"/>
        <end position="86"/>
    </location>
</feature>